<proteinExistence type="predicted"/>
<dbReference type="Pfam" id="PF17287">
    <property type="entry name" value="POTRA_3"/>
    <property type="match status" value="1"/>
</dbReference>
<protein>
    <submittedName>
        <fullName evidence="8">ShlB/FhaC/HecB family hemolysin secretion/activation protein</fullName>
    </submittedName>
</protein>
<evidence type="ECO:0000259" key="5">
    <source>
        <dbReference type="Pfam" id="PF03865"/>
    </source>
</evidence>
<sequence length="539" mass="61162">MESRFKFLPLLLLLSFHAFAEDGINNLIKQQQNADLNTFKEQKVYRQDVYSSTERKVFRLNDLPQEENCFTITSLVLKNDFLQRKTDRAIKKEILGRCVGSIGVVKIAAALQDFYIDAGYITTRITIPTQNISSGTLKLDVSAGKIEKIIVDSSDINPWMLPFAKEDILNIRDIEQGLENLQQEPGVDVKINIEPGTKQGYSTIHIRTNREKNWSVRASYNNWGVKETGQYLTSAVGYLYNIARFSDLFYLAGTKSTSGRYESVSGYYALPVGYWNYSLFYSTSRSRQTIPLFYTSVDYAGKSDYANVKASRTLYRDKTRKVSGSAELTRRKSGYTVDGEALVLQKRDMDNVKVGVNYKQQLVNAHWNSSLSWQRFLTWFGAEHTPDMIYGDVSPVSQLVNVESNYTRQLGSSVYSAFFLAQYAPRELTLQDQMTIGDRWSVRGFENSVGLTGNSGYFLQNTFYRPVRGIDANYYLGVDAGHIRRDSQYGQEIIIGSTLGIQGNVKSLAYDSSISMPIKFPGSMDVNKFNFNLNISYQL</sequence>
<dbReference type="PIRSF" id="PIRSF029745">
    <property type="entry name" value="FhaC"/>
    <property type="match status" value="1"/>
</dbReference>
<keyword evidence="1" id="KW-0472">Membrane</keyword>
<feature type="domain" description="Haemolysin activator HlyB C-terminal" evidence="5">
    <location>
        <begin position="200"/>
        <end position="503"/>
    </location>
</feature>
<evidence type="ECO:0000256" key="3">
    <source>
        <dbReference type="ARBA" id="ARBA00023237"/>
    </source>
</evidence>
<reference evidence="8 9" key="1">
    <citation type="submission" date="2020-06" db="EMBL/GenBank/DDBJ databases">
        <title>Long-read sequencing of DSM26481-BlokeschLab.</title>
        <authorList>
            <person name="Blokesch M."/>
        </authorList>
    </citation>
    <scope>NUCLEOTIDE SEQUENCE [LARGE SCALE GENOMIC DNA]</scope>
    <source>
        <strain evidence="8 9">DSM 26481</strain>
    </source>
</reference>
<evidence type="ECO:0000256" key="4">
    <source>
        <dbReference type="SAM" id="SignalP"/>
    </source>
</evidence>
<keyword evidence="2" id="KW-0812">Transmembrane</keyword>
<dbReference type="RefSeq" id="WP_176608646.1">
    <property type="nucleotide sequence ID" value="NZ_CP056117.1"/>
</dbReference>
<feature type="domain" description="ShlB POTRA" evidence="7">
    <location>
        <begin position="159"/>
        <end position="195"/>
    </location>
</feature>
<keyword evidence="3" id="KW-0998">Cell outer membrane</keyword>
<name>A0A7H8U8L1_ENTCL</name>
<feature type="chain" id="PRO_5028896447" evidence="4">
    <location>
        <begin position="21"/>
        <end position="539"/>
    </location>
</feature>
<dbReference type="GO" id="GO:0008320">
    <property type="term" value="F:protein transmembrane transporter activity"/>
    <property type="evidence" value="ECO:0007669"/>
    <property type="project" value="TreeGrafter"/>
</dbReference>
<dbReference type="AlphaFoldDB" id="A0A7H8U8L1"/>
<dbReference type="Gene3D" id="3.10.20.310">
    <property type="entry name" value="membrane protein fhac"/>
    <property type="match status" value="1"/>
</dbReference>
<dbReference type="InterPro" id="IPR051544">
    <property type="entry name" value="TPS_OM_transporter"/>
</dbReference>
<dbReference type="PANTHER" id="PTHR34597:SF3">
    <property type="entry name" value="OUTER MEMBRANE TRANSPORTER CDIB"/>
    <property type="match status" value="1"/>
</dbReference>
<dbReference type="EMBL" id="CP056117">
    <property type="protein sequence ID" value="QKZ96263.1"/>
    <property type="molecule type" value="Genomic_DNA"/>
</dbReference>
<gene>
    <name evidence="8" type="ORF">HWQ14_00355</name>
</gene>
<dbReference type="Gene3D" id="2.40.160.50">
    <property type="entry name" value="membrane protein fhac: a member of the omp85/tpsb transporter family"/>
    <property type="match status" value="1"/>
</dbReference>
<dbReference type="GO" id="GO:0098046">
    <property type="term" value="C:type V protein secretion system complex"/>
    <property type="evidence" value="ECO:0007669"/>
    <property type="project" value="TreeGrafter"/>
</dbReference>
<dbReference type="InterPro" id="IPR005565">
    <property type="entry name" value="Hemolysn_activator_HlyB_C"/>
</dbReference>
<evidence type="ECO:0000259" key="6">
    <source>
        <dbReference type="Pfam" id="PF08479"/>
    </source>
</evidence>
<dbReference type="PANTHER" id="PTHR34597">
    <property type="entry name" value="SLR1661 PROTEIN"/>
    <property type="match status" value="1"/>
</dbReference>
<dbReference type="Proteomes" id="UP000509421">
    <property type="component" value="Chromosome"/>
</dbReference>
<dbReference type="Pfam" id="PF08479">
    <property type="entry name" value="POTRA_2"/>
    <property type="match status" value="1"/>
</dbReference>
<keyword evidence="4" id="KW-0732">Signal</keyword>
<dbReference type="Pfam" id="PF03865">
    <property type="entry name" value="ShlB"/>
    <property type="match status" value="1"/>
</dbReference>
<evidence type="ECO:0000256" key="2">
    <source>
        <dbReference type="ARBA" id="ARBA00022692"/>
    </source>
</evidence>
<evidence type="ECO:0000313" key="8">
    <source>
        <dbReference type="EMBL" id="QKZ96263.1"/>
    </source>
</evidence>
<dbReference type="InterPro" id="IPR027282">
    <property type="entry name" value="TPS"/>
</dbReference>
<feature type="signal peptide" evidence="4">
    <location>
        <begin position="1"/>
        <end position="20"/>
    </location>
</feature>
<evidence type="ECO:0000256" key="1">
    <source>
        <dbReference type="ARBA" id="ARBA00022452"/>
    </source>
</evidence>
<dbReference type="InterPro" id="IPR013686">
    <property type="entry name" value="Polypept-transport_assoc_ShlB"/>
</dbReference>
<evidence type="ECO:0000259" key="7">
    <source>
        <dbReference type="Pfam" id="PF17287"/>
    </source>
</evidence>
<feature type="domain" description="Polypeptide-transport-associated ShlB-type" evidence="6">
    <location>
        <begin position="70"/>
        <end position="144"/>
    </location>
</feature>
<evidence type="ECO:0000313" key="9">
    <source>
        <dbReference type="Proteomes" id="UP000509421"/>
    </source>
</evidence>
<accession>A0A7H8U8L1</accession>
<dbReference type="GO" id="GO:0046819">
    <property type="term" value="P:protein secretion by the type V secretion system"/>
    <property type="evidence" value="ECO:0007669"/>
    <property type="project" value="TreeGrafter"/>
</dbReference>
<dbReference type="InterPro" id="IPR035251">
    <property type="entry name" value="ShlB_POTRA"/>
</dbReference>
<organism evidence="8 9">
    <name type="scientific">Enterobacter cloacae</name>
    <dbReference type="NCBI Taxonomy" id="550"/>
    <lineage>
        <taxon>Bacteria</taxon>
        <taxon>Pseudomonadati</taxon>
        <taxon>Pseudomonadota</taxon>
        <taxon>Gammaproteobacteria</taxon>
        <taxon>Enterobacterales</taxon>
        <taxon>Enterobacteriaceae</taxon>
        <taxon>Enterobacter</taxon>
        <taxon>Enterobacter cloacae complex</taxon>
    </lineage>
</organism>
<keyword evidence="1" id="KW-1134">Transmembrane beta strand</keyword>